<dbReference type="InterPro" id="IPR010982">
    <property type="entry name" value="Lambda_DNA-bd_dom_sf"/>
</dbReference>
<comment type="caution">
    <text evidence="5">The sequence shown here is derived from an EMBL/GenBank/DDBJ whole genome shotgun (WGS) entry which is preliminary data.</text>
</comment>
<dbReference type="PANTHER" id="PTHR40661">
    <property type="match status" value="1"/>
</dbReference>
<dbReference type="CDD" id="cd06529">
    <property type="entry name" value="S24_LexA-like"/>
    <property type="match status" value="1"/>
</dbReference>
<dbReference type="SUPFAM" id="SSF47413">
    <property type="entry name" value="lambda repressor-like DNA-binding domains"/>
    <property type="match status" value="1"/>
</dbReference>
<dbReference type="Gene3D" id="1.10.260.40">
    <property type="entry name" value="lambda repressor-like DNA-binding domains"/>
    <property type="match status" value="1"/>
</dbReference>
<dbReference type="SMART" id="SM00530">
    <property type="entry name" value="HTH_XRE"/>
    <property type="match status" value="1"/>
</dbReference>
<reference evidence="5 6" key="1">
    <citation type="submission" date="2019-02" db="EMBL/GenBank/DDBJ databases">
        <title>Arundinibacter roseus gen. nov., sp. nov., a new member of the family Cytophagaceae.</title>
        <authorList>
            <person name="Szuroczki S."/>
            <person name="Khayer B."/>
            <person name="Sproer C."/>
            <person name="Toumi M."/>
            <person name="Szabo A."/>
            <person name="Felfoldi T."/>
            <person name="Schumann P."/>
            <person name="Toth E."/>
        </authorList>
    </citation>
    <scope>NUCLEOTIDE SEQUENCE [LARGE SCALE GENOMIC DNA]</scope>
    <source>
        <strain evidence="5 6">DMA-k-7a</strain>
    </source>
</reference>
<organism evidence="5 6">
    <name type="scientific">Arundinibacter roseus</name>
    <dbReference type="NCBI Taxonomy" id="2070510"/>
    <lineage>
        <taxon>Bacteria</taxon>
        <taxon>Pseudomonadati</taxon>
        <taxon>Bacteroidota</taxon>
        <taxon>Cytophagia</taxon>
        <taxon>Cytophagales</taxon>
        <taxon>Spirosomataceae</taxon>
        <taxon>Arundinibacter</taxon>
    </lineage>
</organism>
<evidence type="ECO:0000256" key="1">
    <source>
        <dbReference type="ARBA" id="ARBA00023015"/>
    </source>
</evidence>
<keyword evidence="3" id="KW-0804">Transcription</keyword>
<evidence type="ECO:0000313" key="5">
    <source>
        <dbReference type="EMBL" id="TDB57359.1"/>
    </source>
</evidence>
<feature type="domain" description="HTH cro/C1-type" evidence="4">
    <location>
        <begin position="21"/>
        <end position="65"/>
    </location>
</feature>
<name>A0A4R4JUY6_9BACT</name>
<dbReference type="EMBL" id="SMJU01000027">
    <property type="protein sequence ID" value="TDB57359.1"/>
    <property type="molecule type" value="Genomic_DNA"/>
</dbReference>
<dbReference type="OrthoDB" id="3831186at2"/>
<accession>A0A4R4JUY6</accession>
<keyword evidence="1" id="KW-0805">Transcription regulation</keyword>
<keyword evidence="6" id="KW-1185">Reference proteome</keyword>
<dbReference type="GO" id="GO:0003677">
    <property type="term" value="F:DNA binding"/>
    <property type="evidence" value="ECO:0007669"/>
    <property type="project" value="UniProtKB-KW"/>
</dbReference>
<dbReference type="Pfam" id="PF00717">
    <property type="entry name" value="Peptidase_S24"/>
    <property type="match status" value="1"/>
</dbReference>
<evidence type="ECO:0000259" key="4">
    <source>
        <dbReference type="PROSITE" id="PS50943"/>
    </source>
</evidence>
<dbReference type="InterPro" id="IPR039418">
    <property type="entry name" value="LexA-like"/>
</dbReference>
<sequence>MSIFFTQNLVFLRATHESRPSQQKVADLLGMKKSTWAAWESGRANPSFEDMLRIATFFNVTTDDLLTRNLAQMQAKPWIKEDNLRVLVTTVDSENKENIEYVPVRALGGYAQGYGDVAFISDLPAFQLPFLSKDRKYRAFPYEGDSMPPLREGCTVMGEFVENWHSIKSGTICLVVTQDEGVVLKKVFNYLEEKDILVLKSLNERYAPYPVLRTDIREIWRFAGYFDTEFPR</sequence>
<dbReference type="PANTHER" id="PTHR40661:SF3">
    <property type="entry name" value="FELS-1 PROPHAGE TRANSCRIPTIONAL REGULATOR"/>
    <property type="match status" value="1"/>
</dbReference>
<dbReference type="InterPro" id="IPR036286">
    <property type="entry name" value="LexA/Signal_pep-like_sf"/>
</dbReference>
<evidence type="ECO:0000256" key="3">
    <source>
        <dbReference type="ARBA" id="ARBA00023163"/>
    </source>
</evidence>
<keyword evidence="2" id="KW-0238">DNA-binding</keyword>
<evidence type="ECO:0000256" key="2">
    <source>
        <dbReference type="ARBA" id="ARBA00023125"/>
    </source>
</evidence>
<protein>
    <submittedName>
        <fullName evidence="5">Helix-turn-helix domain-containing protein</fullName>
    </submittedName>
</protein>
<dbReference type="AlphaFoldDB" id="A0A4R4JUY6"/>
<dbReference type="Gene3D" id="2.10.109.10">
    <property type="entry name" value="Umud Fragment, subunit A"/>
    <property type="match status" value="1"/>
</dbReference>
<dbReference type="PROSITE" id="PS50943">
    <property type="entry name" value="HTH_CROC1"/>
    <property type="match status" value="1"/>
</dbReference>
<dbReference type="InterPro" id="IPR015927">
    <property type="entry name" value="Peptidase_S24_S26A/B/C"/>
</dbReference>
<dbReference type="Pfam" id="PF01381">
    <property type="entry name" value="HTH_3"/>
    <property type="match status" value="1"/>
</dbReference>
<proteinExistence type="predicted"/>
<dbReference type="RefSeq" id="WP_132122429.1">
    <property type="nucleotide sequence ID" value="NZ_SMJU01000027.1"/>
</dbReference>
<dbReference type="InterPro" id="IPR001387">
    <property type="entry name" value="Cro/C1-type_HTH"/>
</dbReference>
<dbReference type="CDD" id="cd00093">
    <property type="entry name" value="HTH_XRE"/>
    <property type="match status" value="1"/>
</dbReference>
<dbReference type="Proteomes" id="UP000295706">
    <property type="component" value="Unassembled WGS sequence"/>
</dbReference>
<evidence type="ECO:0000313" key="6">
    <source>
        <dbReference type="Proteomes" id="UP000295706"/>
    </source>
</evidence>
<gene>
    <name evidence="5" type="ORF">EZE20_23575</name>
</gene>
<dbReference type="SUPFAM" id="SSF51306">
    <property type="entry name" value="LexA/Signal peptidase"/>
    <property type="match status" value="1"/>
</dbReference>